<dbReference type="EMBL" id="VHII01000004">
    <property type="protein sequence ID" value="KAF1392284.1"/>
    <property type="molecule type" value="Genomic_DNA"/>
</dbReference>
<evidence type="ECO:0000313" key="3">
    <source>
        <dbReference type="EMBL" id="KAF1392287.1"/>
    </source>
</evidence>
<feature type="compositionally biased region" description="Polar residues" evidence="1">
    <location>
        <begin position="49"/>
        <end position="62"/>
    </location>
</feature>
<organism evidence="3 4">
    <name type="scientific">Perca fluviatilis</name>
    <name type="common">European perch</name>
    <dbReference type="NCBI Taxonomy" id="8168"/>
    <lineage>
        <taxon>Eukaryota</taxon>
        <taxon>Metazoa</taxon>
        <taxon>Chordata</taxon>
        <taxon>Craniata</taxon>
        <taxon>Vertebrata</taxon>
        <taxon>Euteleostomi</taxon>
        <taxon>Actinopterygii</taxon>
        <taxon>Neopterygii</taxon>
        <taxon>Teleostei</taxon>
        <taxon>Neoteleostei</taxon>
        <taxon>Acanthomorphata</taxon>
        <taxon>Eupercaria</taxon>
        <taxon>Perciformes</taxon>
        <taxon>Percoidei</taxon>
        <taxon>Percidae</taxon>
        <taxon>Percinae</taxon>
        <taxon>Perca</taxon>
    </lineage>
</organism>
<reference evidence="3 4" key="1">
    <citation type="submission" date="2019-06" db="EMBL/GenBank/DDBJ databases">
        <title>A chromosome-scale genome assembly of the European perch, Perca fluviatilis.</title>
        <authorList>
            <person name="Roques C."/>
            <person name="Zahm M."/>
            <person name="Cabau C."/>
            <person name="Klopp C."/>
            <person name="Bouchez O."/>
            <person name="Donnadieu C."/>
            <person name="Kuhl H."/>
            <person name="Gislard M."/>
            <person name="Guendouz S."/>
            <person name="Journot L."/>
            <person name="Haffray P."/>
            <person name="Bestin A."/>
            <person name="Morvezen R."/>
            <person name="Feron R."/>
            <person name="Wen M."/>
            <person name="Jouanno E."/>
            <person name="Herpin A."/>
            <person name="Schartl M."/>
            <person name="Postlethwait J."/>
            <person name="Schaerlinger B."/>
            <person name="Chardard D."/>
            <person name="Lecocq T."/>
            <person name="Poncet C."/>
            <person name="Jaffrelo L."/>
            <person name="Lampietro C."/>
            <person name="Guiguen Y."/>
        </authorList>
    </citation>
    <scope>NUCLEOTIDE SEQUENCE [LARGE SCALE GENOMIC DNA]</scope>
    <source>
        <tissue evidence="3">Blood</tissue>
    </source>
</reference>
<accession>A0A6A5ES50</accession>
<dbReference type="AlphaFoldDB" id="A0A6A5ES50"/>
<evidence type="ECO:0000256" key="1">
    <source>
        <dbReference type="SAM" id="MobiDB-lite"/>
    </source>
</evidence>
<sequence length="91" mass="9947">MHKLQHYLQKKLPSPPSGSSVMTHTSNAPAEAMVMDEDEELERAMLSISPTKQHEQSCQLVTRPSRVPSIPPPQLPGYDHDGSVLTSRGSG</sequence>
<comment type="caution">
    <text evidence="3">The sequence shown here is derived from an EMBL/GenBank/DDBJ whole genome shotgun (WGS) entry which is preliminary data.</text>
</comment>
<feature type="region of interest" description="Disordered" evidence="1">
    <location>
        <begin position="1"/>
        <end position="26"/>
    </location>
</feature>
<name>A0A6A5ES50_PERFL</name>
<keyword evidence="4" id="KW-1185">Reference proteome</keyword>
<dbReference type="Proteomes" id="UP000465112">
    <property type="component" value="Chromosome 4"/>
</dbReference>
<protein>
    <submittedName>
        <fullName evidence="3">Uncharacterized protein</fullName>
    </submittedName>
</protein>
<proteinExistence type="predicted"/>
<gene>
    <name evidence="2" type="ORF">PFLUV_G00051200</name>
    <name evidence="3" type="ORF">PFLUV_G00051230</name>
</gene>
<dbReference type="EMBL" id="VHII01000004">
    <property type="protein sequence ID" value="KAF1392287.1"/>
    <property type="molecule type" value="Genomic_DNA"/>
</dbReference>
<feature type="compositionally biased region" description="Polar residues" evidence="1">
    <location>
        <begin position="17"/>
        <end position="26"/>
    </location>
</feature>
<feature type="region of interest" description="Disordered" evidence="1">
    <location>
        <begin position="49"/>
        <end position="91"/>
    </location>
</feature>
<evidence type="ECO:0000313" key="2">
    <source>
        <dbReference type="EMBL" id="KAF1392284.1"/>
    </source>
</evidence>
<evidence type="ECO:0000313" key="4">
    <source>
        <dbReference type="Proteomes" id="UP000465112"/>
    </source>
</evidence>